<proteinExistence type="inferred from homology"/>
<dbReference type="Proteomes" id="UP000027265">
    <property type="component" value="Unassembled WGS sequence"/>
</dbReference>
<dbReference type="Pfam" id="PF04828">
    <property type="entry name" value="GFA"/>
    <property type="match status" value="1"/>
</dbReference>
<comment type="similarity">
    <text evidence="1">Belongs to the Gfa family.</text>
</comment>
<reference evidence="8" key="1">
    <citation type="journal article" date="2014" name="Proc. Natl. Acad. Sci. U.S.A.">
        <title>Extensive sampling of basidiomycete genomes demonstrates inadequacy of the white-rot/brown-rot paradigm for wood decay fungi.</title>
        <authorList>
            <person name="Riley R."/>
            <person name="Salamov A.A."/>
            <person name="Brown D.W."/>
            <person name="Nagy L.G."/>
            <person name="Floudas D."/>
            <person name="Held B.W."/>
            <person name="Levasseur A."/>
            <person name="Lombard V."/>
            <person name="Morin E."/>
            <person name="Otillar R."/>
            <person name="Lindquist E.A."/>
            <person name="Sun H."/>
            <person name="LaButti K.M."/>
            <person name="Schmutz J."/>
            <person name="Jabbour D."/>
            <person name="Luo H."/>
            <person name="Baker S.E."/>
            <person name="Pisabarro A.G."/>
            <person name="Walton J.D."/>
            <person name="Blanchette R.A."/>
            <person name="Henrissat B."/>
            <person name="Martin F."/>
            <person name="Cullen D."/>
            <person name="Hibbett D.S."/>
            <person name="Grigoriev I.V."/>
        </authorList>
    </citation>
    <scope>NUCLEOTIDE SEQUENCE [LARGE SCALE GENOMIC DNA]</scope>
    <source>
        <strain evidence="8">MUCL 33604</strain>
    </source>
</reference>
<dbReference type="InParanoid" id="A0A067Q3Q6"/>
<sequence>MSVSHSIHATSHTYQGPHSSIPHPPPQDHHDPAIHESHPDSNKKPIPDTGWRGSPPIPSQDGGDYELDYLNKPPYKWDSDGGKFIVKYTSECWCGNLLFEFHGDPLDAKHCHCKQCQRLHGAPFQWAVIFPKTSVRMVKNIDDSLHFFSTERRTSEHHVPCKVSCNNCRSPIFDEGRHTVLAYPSSFRFEAGKVPLDFQPTAHIFYGQR</sequence>
<evidence type="ECO:0000256" key="4">
    <source>
        <dbReference type="ARBA" id="ARBA00023239"/>
    </source>
</evidence>
<feature type="compositionally biased region" description="Polar residues" evidence="5">
    <location>
        <begin position="1"/>
        <end position="16"/>
    </location>
</feature>
<dbReference type="SUPFAM" id="SSF51316">
    <property type="entry name" value="Mss4-like"/>
    <property type="match status" value="1"/>
</dbReference>
<evidence type="ECO:0000256" key="5">
    <source>
        <dbReference type="SAM" id="MobiDB-lite"/>
    </source>
</evidence>
<dbReference type="PROSITE" id="PS51891">
    <property type="entry name" value="CENP_V_GFA"/>
    <property type="match status" value="1"/>
</dbReference>
<feature type="compositionally biased region" description="Basic and acidic residues" evidence="5">
    <location>
        <begin position="26"/>
        <end position="46"/>
    </location>
</feature>
<dbReference type="InterPro" id="IPR006913">
    <property type="entry name" value="CENP-V/GFA"/>
</dbReference>
<evidence type="ECO:0000313" key="7">
    <source>
        <dbReference type="EMBL" id="KDQ57221.1"/>
    </source>
</evidence>
<organism evidence="7 8">
    <name type="scientific">Jaapia argillacea MUCL 33604</name>
    <dbReference type="NCBI Taxonomy" id="933084"/>
    <lineage>
        <taxon>Eukaryota</taxon>
        <taxon>Fungi</taxon>
        <taxon>Dikarya</taxon>
        <taxon>Basidiomycota</taxon>
        <taxon>Agaricomycotina</taxon>
        <taxon>Agaricomycetes</taxon>
        <taxon>Agaricomycetidae</taxon>
        <taxon>Jaapiales</taxon>
        <taxon>Jaapiaceae</taxon>
        <taxon>Jaapia</taxon>
    </lineage>
</organism>
<dbReference type="GO" id="GO:0046872">
    <property type="term" value="F:metal ion binding"/>
    <property type="evidence" value="ECO:0007669"/>
    <property type="project" value="UniProtKB-KW"/>
</dbReference>
<keyword evidence="8" id="KW-1185">Reference proteome</keyword>
<dbReference type="GO" id="GO:0016846">
    <property type="term" value="F:carbon-sulfur lyase activity"/>
    <property type="evidence" value="ECO:0007669"/>
    <property type="project" value="InterPro"/>
</dbReference>
<gene>
    <name evidence="7" type="ORF">JAAARDRAFT_688731</name>
</gene>
<dbReference type="PANTHER" id="PTHR33337:SF40">
    <property type="entry name" value="CENP-V_GFA DOMAIN-CONTAINING PROTEIN-RELATED"/>
    <property type="match status" value="1"/>
</dbReference>
<keyword evidence="3" id="KW-0862">Zinc</keyword>
<dbReference type="OrthoDB" id="9970124at2759"/>
<evidence type="ECO:0000256" key="3">
    <source>
        <dbReference type="ARBA" id="ARBA00022833"/>
    </source>
</evidence>
<dbReference type="InterPro" id="IPR011057">
    <property type="entry name" value="Mss4-like_sf"/>
</dbReference>
<keyword evidence="4" id="KW-0456">Lyase</keyword>
<dbReference type="EMBL" id="KL197720">
    <property type="protein sequence ID" value="KDQ57221.1"/>
    <property type="molecule type" value="Genomic_DNA"/>
</dbReference>
<dbReference type="STRING" id="933084.A0A067Q3Q6"/>
<name>A0A067Q3Q6_9AGAM</name>
<evidence type="ECO:0000259" key="6">
    <source>
        <dbReference type="PROSITE" id="PS51891"/>
    </source>
</evidence>
<protein>
    <recommendedName>
        <fullName evidence="6">CENP-V/GFA domain-containing protein</fullName>
    </recommendedName>
</protein>
<dbReference type="PANTHER" id="PTHR33337">
    <property type="entry name" value="GFA DOMAIN-CONTAINING PROTEIN"/>
    <property type="match status" value="1"/>
</dbReference>
<accession>A0A067Q3Q6</accession>
<feature type="region of interest" description="Disordered" evidence="5">
    <location>
        <begin position="1"/>
        <end position="65"/>
    </location>
</feature>
<feature type="domain" description="CENP-V/GFA" evidence="6">
    <location>
        <begin position="88"/>
        <end position="209"/>
    </location>
</feature>
<dbReference type="Gene3D" id="3.90.1590.10">
    <property type="entry name" value="glutathione-dependent formaldehyde- activating enzyme (gfa)"/>
    <property type="match status" value="1"/>
</dbReference>
<keyword evidence="2" id="KW-0479">Metal-binding</keyword>
<dbReference type="AlphaFoldDB" id="A0A067Q3Q6"/>
<evidence type="ECO:0000313" key="8">
    <source>
        <dbReference type="Proteomes" id="UP000027265"/>
    </source>
</evidence>
<evidence type="ECO:0000256" key="2">
    <source>
        <dbReference type="ARBA" id="ARBA00022723"/>
    </source>
</evidence>
<dbReference type="HOGENOM" id="CLU_079143_1_0_1"/>
<evidence type="ECO:0000256" key="1">
    <source>
        <dbReference type="ARBA" id="ARBA00005495"/>
    </source>
</evidence>